<reference evidence="2 3" key="1">
    <citation type="submission" date="2018-07" db="EMBL/GenBank/DDBJ databases">
        <title>Dyella monticola sp. nov. and Dyella psychrodurans sp. nov. isolated from monsoon evergreen broad-leaved forest soil of Dinghu Mountain, China.</title>
        <authorList>
            <person name="Gao Z."/>
            <person name="Qiu L."/>
        </authorList>
    </citation>
    <scope>NUCLEOTIDE SEQUENCE [LARGE SCALE GENOMIC DNA]</scope>
    <source>
        <strain evidence="2 3">4MSK11</strain>
    </source>
</reference>
<evidence type="ECO:0000259" key="1">
    <source>
        <dbReference type="Pfam" id="PF07866"/>
    </source>
</evidence>
<dbReference type="OrthoDB" id="371169at2"/>
<dbReference type="RefSeq" id="WP_115477079.1">
    <property type="nucleotide sequence ID" value="NZ_QRBF01000001.1"/>
</dbReference>
<dbReference type="Proteomes" id="UP000255334">
    <property type="component" value="Unassembled WGS sequence"/>
</dbReference>
<protein>
    <submittedName>
        <fullName evidence="2">DUF1653 domain-containing protein</fullName>
    </submittedName>
</protein>
<evidence type="ECO:0000313" key="2">
    <source>
        <dbReference type="EMBL" id="RDS86809.1"/>
    </source>
</evidence>
<keyword evidence="3" id="KW-1185">Reference proteome</keyword>
<dbReference type="Gene3D" id="2.30.30.320">
    <property type="entry name" value="DUF1653-like domain"/>
    <property type="match status" value="1"/>
</dbReference>
<name>A0A370XEL6_9GAMM</name>
<sequence length="76" mass="8580">MSIATGIYRHYKGQSYRVLGTALHSETMEELVVYQALYGDYGLWVRPAAMFAETVELDGEPIPRFALVDAPDRKTL</sequence>
<dbReference type="InterPro" id="IPR023387">
    <property type="entry name" value="DUF1653-like_dom"/>
</dbReference>
<proteinExistence type="predicted"/>
<dbReference type="AlphaFoldDB" id="A0A370XEL6"/>
<comment type="caution">
    <text evidence="2">The sequence shown here is derived from an EMBL/GenBank/DDBJ whole genome shotgun (WGS) entry which is preliminary data.</text>
</comment>
<gene>
    <name evidence="2" type="ORF">DWU99_06165</name>
</gene>
<evidence type="ECO:0000313" key="3">
    <source>
        <dbReference type="Proteomes" id="UP000255334"/>
    </source>
</evidence>
<dbReference type="InterPro" id="IPR037135">
    <property type="entry name" value="DUF1653-like_dom_sf"/>
</dbReference>
<feature type="domain" description="DUF1653" evidence="1">
    <location>
        <begin position="6"/>
        <end position="66"/>
    </location>
</feature>
<dbReference type="Pfam" id="PF07866">
    <property type="entry name" value="DUF1653"/>
    <property type="match status" value="1"/>
</dbReference>
<organism evidence="2 3">
    <name type="scientific">Dyella psychrodurans</name>
    <dbReference type="NCBI Taxonomy" id="1927960"/>
    <lineage>
        <taxon>Bacteria</taxon>
        <taxon>Pseudomonadati</taxon>
        <taxon>Pseudomonadota</taxon>
        <taxon>Gammaproteobacteria</taxon>
        <taxon>Lysobacterales</taxon>
        <taxon>Rhodanobacteraceae</taxon>
        <taxon>Dyella</taxon>
    </lineage>
</organism>
<accession>A0A370XEL6</accession>
<dbReference type="EMBL" id="QRBF01000001">
    <property type="protein sequence ID" value="RDS86809.1"/>
    <property type="molecule type" value="Genomic_DNA"/>
</dbReference>